<comment type="catalytic activity">
    <reaction evidence="31">
        <text>cholesteryl (9Z-octadecenoate) + H2O = cholesterol + (9Z)-octadecenoate + H(+)</text>
        <dbReference type="Rhea" id="RHEA:33875"/>
        <dbReference type="ChEBI" id="CHEBI:15377"/>
        <dbReference type="ChEBI" id="CHEBI:15378"/>
        <dbReference type="ChEBI" id="CHEBI:16113"/>
        <dbReference type="ChEBI" id="CHEBI:30823"/>
        <dbReference type="ChEBI" id="CHEBI:46898"/>
    </reaction>
    <physiologicalReaction direction="left-to-right" evidence="31">
        <dbReference type="Rhea" id="RHEA:33876"/>
    </physiologicalReaction>
</comment>
<evidence type="ECO:0000256" key="35">
    <source>
        <dbReference type="ARBA" id="ARBA00048674"/>
    </source>
</evidence>
<dbReference type="RefSeq" id="XP_067172948.1">
    <property type="nucleotide sequence ID" value="XM_067316847.1"/>
</dbReference>
<dbReference type="InterPro" id="IPR010468">
    <property type="entry name" value="HSL_N"/>
</dbReference>
<evidence type="ECO:0000256" key="18">
    <source>
        <dbReference type="ARBA" id="ARBA00022801"/>
    </source>
</evidence>
<dbReference type="GeneID" id="106487870"/>
<dbReference type="InterPro" id="IPR002168">
    <property type="entry name" value="Lipase_GDXG_HIS_AS"/>
</dbReference>
<comment type="catalytic activity">
    <reaction evidence="30">
        <text>2-(5Z,8Z,11Z,14Z-eicosatetraenoyl)-glycerol + H2O = glycerol + (5Z,8Z,11Z,14Z)-eicosatetraenoate + H(+)</text>
        <dbReference type="Rhea" id="RHEA:26132"/>
        <dbReference type="ChEBI" id="CHEBI:15377"/>
        <dbReference type="ChEBI" id="CHEBI:15378"/>
        <dbReference type="ChEBI" id="CHEBI:17754"/>
        <dbReference type="ChEBI" id="CHEBI:32395"/>
        <dbReference type="ChEBI" id="CHEBI:52392"/>
    </reaction>
    <physiologicalReaction direction="left-to-right" evidence="30">
        <dbReference type="Rhea" id="RHEA:26133"/>
    </physiologicalReaction>
</comment>
<evidence type="ECO:0000256" key="9">
    <source>
        <dbReference type="ARBA" id="ARBA00010515"/>
    </source>
</evidence>
<comment type="catalytic activity">
    <reaction evidence="38">
        <text>a monoacylglycerol + H2O = glycerol + a fatty acid + H(+)</text>
        <dbReference type="Rhea" id="RHEA:15245"/>
        <dbReference type="ChEBI" id="CHEBI:15377"/>
        <dbReference type="ChEBI" id="CHEBI:15378"/>
        <dbReference type="ChEBI" id="CHEBI:17408"/>
        <dbReference type="ChEBI" id="CHEBI:17754"/>
        <dbReference type="ChEBI" id="CHEBI:28868"/>
        <dbReference type="EC" id="3.1.1.79"/>
    </reaction>
</comment>
<evidence type="ECO:0000256" key="43">
    <source>
        <dbReference type="SAM" id="MobiDB-lite"/>
    </source>
</evidence>
<evidence type="ECO:0000313" key="48">
    <source>
        <dbReference type="RefSeq" id="XP_067172948.1"/>
    </source>
</evidence>
<comment type="catalytic activity">
    <reaction evidence="24">
        <text>1-O-hexadecyl-2-acetyl-sn-glycerol + H2O = 1-O-hexadecyl-sn-glycerol + acetate + H(+)</text>
        <dbReference type="Rhea" id="RHEA:38563"/>
        <dbReference type="ChEBI" id="CHEBI:15377"/>
        <dbReference type="ChEBI" id="CHEBI:15378"/>
        <dbReference type="ChEBI" id="CHEBI:30089"/>
        <dbReference type="ChEBI" id="CHEBI:34115"/>
        <dbReference type="ChEBI" id="CHEBI:75936"/>
    </reaction>
    <physiologicalReaction direction="left-to-right" evidence="24">
        <dbReference type="Rhea" id="RHEA:38564"/>
    </physiologicalReaction>
</comment>
<comment type="catalytic activity">
    <reaction evidence="39">
        <text>1,3-di-(9Z-octadecenoyl)-glycerol + H2O = 1-(9Z-octadecenoyl)-glycerol + (9Z)-octadecenoate + H(+)</text>
        <dbReference type="Rhea" id="RHEA:39939"/>
        <dbReference type="ChEBI" id="CHEBI:15377"/>
        <dbReference type="ChEBI" id="CHEBI:15378"/>
        <dbReference type="ChEBI" id="CHEBI:30823"/>
        <dbReference type="ChEBI" id="CHEBI:75342"/>
        <dbReference type="ChEBI" id="CHEBI:75735"/>
    </reaction>
    <physiologicalReaction direction="left-to-right" evidence="39">
        <dbReference type="Rhea" id="RHEA:39940"/>
    </physiologicalReaction>
</comment>
<comment type="catalytic activity">
    <reaction evidence="34">
        <text>1,2-di-(9Z-octadecenoyl)-glycerol + (9Z)-octadecenoate + H(+) = 1,2,3-tri-(9Z-octadecenoyl)-glycerol + H2O</text>
        <dbReference type="Rhea" id="RHEA:38379"/>
        <dbReference type="ChEBI" id="CHEBI:15377"/>
        <dbReference type="ChEBI" id="CHEBI:15378"/>
        <dbReference type="ChEBI" id="CHEBI:30823"/>
        <dbReference type="ChEBI" id="CHEBI:52323"/>
        <dbReference type="ChEBI" id="CHEBI:53753"/>
    </reaction>
    <physiologicalReaction direction="right-to-left" evidence="34">
        <dbReference type="Rhea" id="RHEA:38381"/>
    </physiologicalReaction>
</comment>
<gene>
    <name evidence="47 48" type="primary">LIPE</name>
</gene>
<comment type="subunit">
    <text evidence="27">Monomer and homodimer. Interacts with CAVIN1 in the adipocyte cytoplasm. Interacts with PLIN5.</text>
</comment>
<keyword evidence="14" id="KW-0963">Cytoplasm</keyword>
<dbReference type="EC" id="3.1.1.79" evidence="10"/>
<evidence type="ECO:0000256" key="41">
    <source>
        <dbReference type="ARBA" id="ARBA00049519"/>
    </source>
</evidence>
<feature type="domain" description="Alpha/beta hydrolase fold-3" evidence="45">
    <location>
        <begin position="384"/>
        <end position="535"/>
    </location>
</feature>
<dbReference type="PANTHER" id="PTHR23025">
    <property type="entry name" value="TRIACYLGLYCEROL LIPASE"/>
    <property type="match status" value="1"/>
</dbReference>
<comment type="pathway">
    <text evidence="8">Lipid metabolism.</text>
</comment>
<comment type="catalytic activity">
    <reaction evidence="2">
        <text>Hydrolyzes glycerol monoesters of long-chain fatty acids.</text>
        <dbReference type="EC" id="3.1.1.23"/>
    </reaction>
</comment>
<evidence type="ECO:0000259" key="45">
    <source>
        <dbReference type="Pfam" id="PF07859"/>
    </source>
</evidence>
<feature type="compositionally biased region" description="Polar residues" evidence="43">
    <location>
        <begin position="839"/>
        <end position="862"/>
    </location>
</feature>
<evidence type="ECO:0000256" key="34">
    <source>
        <dbReference type="ARBA" id="ARBA00048657"/>
    </source>
</evidence>
<dbReference type="PROSITE" id="PS01174">
    <property type="entry name" value="LIPASE_GDXG_SER"/>
    <property type="match status" value="1"/>
</dbReference>
<evidence type="ECO:0000256" key="16">
    <source>
        <dbReference type="ARBA" id="ARBA00022553"/>
    </source>
</evidence>
<keyword evidence="20" id="KW-0443">Lipid metabolism</keyword>
<evidence type="ECO:0000256" key="25">
    <source>
        <dbReference type="ARBA" id="ARBA00030031"/>
    </source>
</evidence>
<evidence type="ECO:0000256" key="13">
    <source>
        <dbReference type="ARBA" id="ARBA00022475"/>
    </source>
</evidence>
<feature type="compositionally biased region" description="Low complexity" evidence="43">
    <location>
        <begin position="782"/>
        <end position="808"/>
    </location>
</feature>
<evidence type="ECO:0000256" key="6">
    <source>
        <dbReference type="ARBA" id="ARBA00004514"/>
    </source>
</evidence>
<comment type="catalytic activity">
    <reaction evidence="37">
        <text>2,3-di-(9Z)-octadecenoyl-sn-glycerol + H2O = 2-(9Z-octadecenoyl)-glycerol + (9Z)-octadecenoate + H(+)</text>
        <dbReference type="Rhea" id="RHEA:38383"/>
        <dbReference type="ChEBI" id="CHEBI:15377"/>
        <dbReference type="ChEBI" id="CHEBI:15378"/>
        <dbReference type="ChEBI" id="CHEBI:30823"/>
        <dbReference type="ChEBI" id="CHEBI:73990"/>
        <dbReference type="ChEBI" id="CHEBI:75824"/>
    </reaction>
    <physiologicalReaction direction="left-to-right" evidence="37">
        <dbReference type="Rhea" id="RHEA:38384"/>
    </physiologicalReaction>
</comment>
<evidence type="ECO:0000256" key="28">
    <source>
        <dbReference type="ARBA" id="ARBA00047438"/>
    </source>
</evidence>
<comment type="catalytic activity">
    <reaction evidence="41">
        <text>1,2-di-(9Z-octadecenoyl)-sn-glycerol + H2O = (9Z-octadecenoyl)-glycerol + (9Z)-octadecenoate + H(+)</text>
        <dbReference type="Rhea" id="RHEA:39935"/>
        <dbReference type="ChEBI" id="CHEBI:15377"/>
        <dbReference type="ChEBI" id="CHEBI:15378"/>
        <dbReference type="ChEBI" id="CHEBI:30823"/>
        <dbReference type="ChEBI" id="CHEBI:52333"/>
        <dbReference type="ChEBI" id="CHEBI:75937"/>
    </reaction>
    <physiologicalReaction direction="left-to-right" evidence="41">
        <dbReference type="Rhea" id="RHEA:39936"/>
    </physiologicalReaction>
</comment>
<dbReference type="Proteomes" id="UP001652627">
    <property type="component" value="Unplaced"/>
</dbReference>
<evidence type="ECO:0000256" key="29">
    <source>
        <dbReference type="ARBA" id="ARBA00047458"/>
    </source>
</evidence>
<evidence type="ECO:0000256" key="42">
    <source>
        <dbReference type="PROSITE-ProRule" id="PRU10038"/>
    </source>
</evidence>
<evidence type="ECO:0000256" key="2">
    <source>
        <dbReference type="ARBA" id="ARBA00001613"/>
    </source>
</evidence>
<keyword evidence="17" id="KW-0551">Lipid droplet</keyword>
<keyword evidence="16" id="KW-0597">Phosphoprotein</keyword>
<name>A0ABM4G6X0_9AVES</name>
<protein>
    <recommendedName>
        <fullName evidence="12">Hormone-sensitive lipase</fullName>
        <ecNumber evidence="11">3.1.1.23</ecNumber>
        <ecNumber evidence="10">3.1.1.79</ecNumber>
    </recommendedName>
    <alternativeName>
        <fullName evidence="26">Monoacylglycerol lipase LIPE</fullName>
    </alternativeName>
    <alternativeName>
        <fullName evidence="25">Retinyl ester hydrolase</fullName>
    </alternativeName>
</protein>
<organism evidence="46 47">
    <name type="scientific">Apteryx mantelli</name>
    <name type="common">North Island brown kiwi</name>
    <dbReference type="NCBI Taxonomy" id="2696672"/>
    <lineage>
        <taxon>Eukaryota</taxon>
        <taxon>Metazoa</taxon>
        <taxon>Chordata</taxon>
        <taxon>Craniata</taxon>
        <taxon>Vertebrata</taxon>
        <taxon>Euteleostomi</taxon>
        <taxon>Archelosauria</taxon>
        <taxon>Archosauria</taxon>
        <taxon>Dinosauria</taxon>
        <taxon>Saurischia</taxon>
        <taxon>Theropoda</taxon>
        <taxon>Coelurosauria</taxon>
        <taxon>Aves</taxon>
        <taxon>Palaeognathae</taxon>
        <taxon>Apterygiformes</taxon>
        <taxon>Apterygidae</taxon>
        <taxon>Apteryx</taxon>
    </lineage>
</organism>
<evidence type="ECO:0000256" key="21">
    <source>
        <dbReference type="ARBA" id="ARBA00023136"/>
    </source>
</evidence>
<evidence type="ECO:0000256" key="19">
    <source>
        <dbReference type="ARBA" id="ARBA00022963"/>
    </source>
</evidence>
<evidence type="ECO:0000256" key="27">
    <source>
        <dbReference type="ARBA" id="ARBA00046695"/>
    </source>
</evidence>
<comment type="similarity">
    <text evidence="9">Belongs to the 'GDXG' lipolytic enzyme family.</text>
</comment>
<comment type="catalytic activity">
    <reaction evidence="36">
        <text>all-trans-retinyl hexadecanoate + H2O = all-trans-retinol + hexadecanoate + H(+)</text>
        <dbReference type="Rhea" id="RHEA:13933"/>
        <dbReference type="ChEBI" id="CHEBI:7896"/>
        <dbReference type="ChEBI" id="CHEBI:15377"/>
        <dbReference type="ChEBI" id="CHEBI:15378"/>
        <dbReference type="ChEBI" id="CHEBI:17336"/>
        <dbReference type="ChEBI" id="CHEBI:17616"/>
    </reaction>
    <physiologicalReaction direction="left-to-right" evidence="36">
        <dbReference type="Rhea" id="RHEA:13934"/>
    </physiologicalReaction>
</comment>
<comment type="catalytic activity">
    <reaction evidence="28">
        <text>1-(9Z-octadecenoyl)-glycerol + H2O = glycerol + (9Z)-octadecenoate + H(+)</text>
        <dbReference type="Rhea" id="RHEA:38487"/>
        <dbReference type="ChEBI" id="CHEBI:15377"/>
        <dbReference type="ChEBI" id="CHEBI:15378"/>
        <dbReference type="ChEBI" id="CHEBI:17754"/>
        <dbReference type="ChEBI" id="CHEBI:30823"/>
        <dbReference type="ChEBI" id="CHEBI:75342"/>
    </reaction>
    <physiologicalReaction direction="left-to-right" evidence="28">
        <dbReference type="Rhea" id="RHEA:38488"/>
    </physiologicalReaction>
</comment>
<evidence type="ECO:0000256" key="5">
    <source>
        <dbReference type="ARBA" id="ARBA00004502"/>
    </source>
</evidence>
<keyword evidence="46" id="KW-1185">Reference proteome</keyword>
<comment type="catalytic activity">
    <reaction evidence="33">
        <text>1,2,3-tri-(9Z-octadecenoyl)-glycerol + H2O = di-(9Z)-octadecenoylglycerol + (9Z)-octadecenoate + H(+)</text>
        <dbReference type="Rhea" id="RHEA:38575"/>
        <dbReference type="ChEBI" id="CHEBI:15377"/>
        <dbReference type="ChEBI" id="CHEBI:15378"/>
        <dbReference type="ChEBI" id="CHEBI:30823"/>
        <dbReference type="ChEBI" id="CHEBI:53753"/>
        <dbReference type="ChEBI" id="CHEBI:75945"/>
    </reaction>
    <physiologicalReaction direction="left-to-right" evidence="33">
        <dbReference type="Rhea" id="RHEA:38576"/>
    </physiologicalReaction>
</comment>
<sequence length="1033" mass="107398">MDRHPPPGALGPPWSTGITPKMPAETRADADPRGPSPTLAAMEVRPLFQALHALAEDNAAFFGRSGTEAGRRFVAAFGAIRQHARRLEPALRHFARLYHRFDLDEATPGNGYRSLVHTACCCLAHVVHKSRYVATHRRSIFFRSGHNAAELEAYGAALAQLRALLCLAQRLLAHNRPGCLFPHEDGGISELVLREYSTMHNGCFYGRCLGFQFAPSIRPFLQTIAIGLVSFGENYKRDDMGLGVAAGSLFTSGKFAVDPELRGAEFERLTQNLDVHFWKSFWNLTETQLLASVASLAAAPVRLSWALTVPPEPLELPLAADPARTVTIPPPVAHTGPGPVHMRLLSYELREGQDSAALSALAGAEASLGWRRGGRPGPPSPALLVHFHGGGFVAQTSRSHEPYLRAWARELGAPVLSVDYALAPEAPFPRALEECFYAYCWALRHCRLLGSTGQRVCLAGDSAGGNLCLTVSLRAAAAGVQCPDGVVAAYPVTMVQAAVSPSRLLSLLDPLLPLGVLCQCLGAYAGAEASEAPALEKLSPGRLLRRDTALLLRDLHRGAAAWLGALRPHTRSPPEPARKSVSEAAPAEEPRRGSRSRSWGEAPGGCKDEDKDTATGDEDGDGTGLDYPDDFEPLRSHRPPANFAVASGPLARNPYVSPLLAPDAMLQGLPPVHIVACALDPMLDDSVMFARRLRELGRPVTLRVVPDLPHGFLSLAQLCPETRQAAALCTRLIADVLQPPTPRRGPPGPPARRSSLLPAPRRGSQAPSRRGSLQPGERREASATATHGAGSAVTHGTGAAETHGGSSAVTHSASAPATRGGGTTHGSGNSATHGGGATHDSSNTVTHSSGAMETHDSSNAVTHGSGAAETHDSSNTATHGGGAALPHSTSNAVTHGGRAPPPHSSGDAPMHSSSNAPTHGSGSAGAHGPHDALTHSTGAEGAWGSGNALTHGASAAMTHGTRTTSTHGSSAAPPPHSAAVAWGSGAQPPPCCGGPPVGGGGGPSPPGPPLGWQQGRGGSARRPSGPAGREVGS</sequence>
<comment type="subcellular location">
    <subcellularLocation>
        <location evidence="3">Cell membrane</location>
    </subcellularLocation>
    <subcellularLocation>
        <location evidence="6">Cytoplasm</location>
        <location evidence="6">Cytosol</location>
    </subcellularLocation>
    <subcellularLocation>
        <location evidence="5">Lipid droplet</location>
    </subcellularLocation>
    <subcellularLocation>
        <location evidence="4">Membrane</location>
        <location evidence="4">Caveola</location>
    </subcellularLocation>
</comment>
<comment type="pathway">
    <text evidence="7">Glycerolipid metabolism; triacylglycerol degradation.</text>
</comment>
<feature type="compositionally biased region" description="Pro residues" evidence="43">
    <location>
        <begin position="1"/>
        <end position="10"/>
    </location>
</feature>
<evidence type="ECO:0000256" key="20">
    <source>
        <dbReference type="ARBA" id="ARBA00023098"/>
    </source>
</evidence>
<reference evidence="47 48" key="1">
    <citation type="submission" date="2025-05" db="UniProtKB">
        <authorList>
            <consortium name="RefSeq"/>
        </authorList>
    </citation>
    <scope>IDENTIFICATION</scope>
    <source>
        <tissue evidence="47 48">Blood</tissue>
    </source>
</reference>
<feature type="compositionally biased region" description="Low complexity" evidence="43">
    <location>
        <begin position="958"/>
        <end position="986"/>
    </location>
</feature>
<proteinExistence type="inferred from homology"/>
<feature type="region of interest" description="Disordered" evidence="43">
    <location>
        <begin position="737"/>
        <end position="1033"/>
    </location>
</feature>
<dbReference type="PANTHER" id="PTHR23025:SF3">
    <property type="entry name" value="HORMONE-SENSITIVE LIPASE"/>
    <property type="match status" value="1"/>
</dbReference>
<evidence type="ECO:0000259" key="44">
    <source>
        <dbReference type="Pfam" id="PF06350"/>
    </source>
</evidence>
<evidence type="ECO:0000256" key="30">
    <source>
        <dbReference type="ARBA" id="ARBA00047476"/>
    </source>
</evidence>
<comment type="catalytic activity">
    <reaction evidence="29">
        <text>1,2-di-(9Z-octadecenoyl)-glycerol + H2O = 2-(9Z-octadecenoyl)-glycerol + (9Z)-octadecenoate + H(+)</text>
        <dbReference type="Rhea" id="RHEA:38659"/>
        <dbReference type="ChEBI" id="CHEBI:15377"/>
        <dbReference type="ChEBI" id="CHEBI:15378"/>
        <dbReference type="ChEBI" id="CHEBI:30823"/>
        <dbReference type="ChEBI" id="CHEBI:52323"/>
        <dbReference type="ChEBI" id="CHEBI:73990"/>
    </reaction>
    <physiologicalReaction direction="left-to-right" evidence="29">
        <dbReference type="Rhea" id="RHEA:38660"/>
    </physiologicalReaction>
</comment>
<dbReference type="InterPro" id="IPR029058">
    <property type="entry name" value="AB_hydrolase_fold"/>
</dbReference>
<dbReference type="Gene3D" id="3.40.50.1820">
    <property type="entry name" value="alpha/beta hydrolase"/>
    <property type="match status" value="2"/>
</dbReference>
<keyword evidence="22" id="KW-1207">Sterol metabolism</keyword>
<feature type="region of interest" description="Disordered" evidence="43">
    <location>
        <begin position="1"/>
        <end position="36"/>
    </location>
</feature>
<feature type="compositionally biased region" description="Low complexity" evidence="43">
    <location>
        <begin position="1020"/>
        <end position="1033"/>
    </location>
</feature>
<evidence type="ECO:0000256" key="38">
    <source>
        <dbReference type="ARBA" id="ARBA00049208"/>
    </source>
</evidence>
<evidence type="ECO:0000313" key="46">
    <source>
        <dbReference type="Proteomes" id="UP001652627"/>
    </source>
</evidence>
<comment type="catalytic activity">
    <reaction evidence="1">
        <text>a triacylglycerol + H2O = a diacylglycerol + a fatty acid + H(+)</text>
        <dbReference type="Rhea" id="RHEA:12044"/>
        <dbReference type="ChEBI" id="CHEBI:15377"/>
        <dbReference type="ChEBI" id="CHEBI:15378"/>
        <dbReference type="ChEBI" id="CHEBI:17855"/>
        <dbReference type="ChEBI" id="CHEBI:18035"/>
        <dbReference type="ChEBI" id="CHEBI:28868"/>
        <dbReference type="EC" id="3.1.1.79"/>
    </reaction>
</comment>
<dbReference type="InterPro" id="IPR013094">
    <property type="entry name" value="AB_hydrolase_3"/>
</dbReference>
<evidence type="ECO:0000256" key="11">
    <source>
        <dbReference type="ARBA" id="ARBA00013254"/>
    </source>
</evidence>
<comment type="catalytic activity">
    <reaction evidence="40">
        <text>2-(9Z-octadecenoyl)-glycerol + H2O = glycerol + (9Z)-octadecenoate + H(+)</text>
        <dbReference type="Rhea" id="RHEA:38491"/>
        <dbReference type="ChEBI" id="CHEBI:15377"/>
        <dbReference type="ChEBI" id="CHEBI:15378"/>
        <dbReference type="ChEBI" id="CHEBI:17754"/>
        <dbReference type="ChEBI" id="CHEBI:30823"/>
        <dbReference type="ChEBI" id="CHEBI:73990"/>
    </reaction>
    <physiologicalReaction direction="left-to-right" evidence="40">
        <dbReference type="Rhea" id="RHEA:38492"/>
    </physiologicalReaction>
</comment>
<evidence type="ECO:0000256" key="40">
    <source>
        <dbReference type="ARBA" id="ARBA00049461"/>
    </source>
</evidence>
<keyword evidence="13" id="KW-1003">Cell membrane</keyword>
<evidence type="ECO:0000256" key="39">
    <source>
        <dbReference type="ARBA" id="ARBA00049372"/>
    </source>
</evidence>
<feature type="domain" description="Hormone-sensitive lipase N-terminal" evidence="44">
    <location>
        <begin position="48"/>
        <end position="354"/>
    </location>
</feature>
<evidence type="ECO:0000256" key="8">
    <source>
        <dbReference type="ARBA" id="ARBA00005189"/>
    </source>
</evidence>
<evidence type="ECO:0000256" key="24">
    <source>
        <dbReference type="ARBA" id="ARBA00023406"/>
    </source>
</evidence>
<evidence type="ECO:0000256" key="31">
    <source>
        <dbReference type="ARBA" id="ARBA00047653"/>
    </source>
</evidence>
<feature type="compositionally biased region" description="Acidic residues" evidence="43">
    <location>
        <begin position="615"/>
        <end position="631"/>
    </location>
</feature>
<feature type="compositionally biased region" description="Pro residues" evidence="43">
    <location>
        <begin position="739"/>
        <end position="750"/>
    </location>
</feature>
<evidence type="ECO:0000256" key="15">
    <source>
        <dbReference type="ARBA" id="ARBA00022548"/>
    </source>
</evidence>
<keyword evidence="21" id="KW-0472">Membrane</keyword>
<evidence type="ECO:0000256" key="3">
    <source>
        <dbReference type="ARBA" id="ARBA00004236"/>
    </source>
</evidence>
<comment type="catalytic activity">
    <reaction evidence="35">
        <text>1,2-di-(9Z-octadecenoyl)-glycerol + H2O = (9Z-octadecenoyl)-glycerol + (9Z)-octadecenoate + H(+)</text>
        <dbReference type="Rhea" id="RHEA:38455"/>
        <dbReference type="ChEBI" id="CHEBI:15377"/>
        <dbReference type="ChEBI" id="CHEBI:15378"/>
        <dbReference type="ChEBI" id="CHEBI:30823"/>
        <dbReference type="ChEBI" id="CHEBI:52323"/>
        <dbReference type="ChEBI" id="CHEBI:75937"/>
    </reaction>
    <physiologicalReaction direction="left-to-right" evidence="35">
        <dbReference type="Rhea" id="RHEA:38456"/>
    </physiologicalReaction>
</comment>
<evidence type="ECO:0000256" key="22">
    <source>
        <dbReference type="ARBA" id="ARBA00023166"/>
    </source>
</evidence>
<evidence type="ECO:0000256" key="12">
    <source>
        <dbReference type="ARBA" id="ARBA00015845"/>
    </source>
</evidence>
<dbReference type="Pfam" id="PF06350">
    <property type="entry name" value="HSL_N"/>
    <property type="match status" value="1"/>
</dbReference>
<evidence type="ECO:0000256" key="1">
    <source>
        <dbReference type="ARBA" id="ARBA00000803"/>
    </source>
</evidence>
<keyword evidence="23" id="KW-0753">Steroid metabolism</keyword>
<evidence type="ECO:0000313" key="47">
    <source>
        <dbReference type="RefSeq" id="XP_067172947.1"/>
    </source>
</evidence>
<keyword evidence="18" id="KW-0378">Hydrolase</keyword>
<dbReference type="InterPro" id="IPR033140">
    <property type="entry name" value="Lipase_GDXG_put_SER_AS"/>
</dbReference>
<dbReference type="SUPFAM" id="SSF53474">
    <property type="entry name" value="alpha/beta-Hydrolases"/>
    <property type="match status" value="1"/>
</dbReference>
<keyword evidence="15" id="KW-0153">Cholesterol metabolism</keyword>
<evidence type="ECO:0000256" key="33">
    <source>
        <dbReference type="ARBA" id="ARBA00048386"/>
    </source>
</evidence>
<evidence type="ECO:0000256" key="23">
    <source>
        <dbReference type="ARBA" id="ARBA00023221"/>
    </source>
</evidence>
<evidence type="ECO:0000256" key="37">
    <source>
        <dbReference type="ARBA" id="ARBA00049143"/>
    </source>
</evidence>
<evidence type="ECO:0000256" key="32">
    <source>
        <dbReference type="ARBA" id="ARBA00047674"/>
    </source>
</evidence>
<keyword evidence="19" id="KW-0442">Lipid degradation</keyword>
<evidence type="ECO:0000256" key="4">
    <source>
        <dbReference type="ARBA" id="ARBA00004345"/>
    </source>
</evidence>
<evidence type="ECO:0000256" key="36">
    <source>
        <dbReference type="ARBA" id="ARBA00049053"/>
    </source>
</evidence>
<comment type="catalytic activity">
    <reaction evidence="32">
        <text>a diacylglycerol + H2O = a monoacylglycerol + a fatty acid + H(+)</text>
        <dbReference type="Rhea" id="RHEA:32731"/>
        <dbReference type="ChEBI" id="CHEBI:15377"/>
        <dbReference type="ChEBI" id="CHEBI:15378"/>
        <dbReference type="ChEBI" id="CHEBI:17408"/>
        <dbReference type="ChEBI" id="CHEBI:18035"/>
        <dbReference type="ChEBI" id="CHEBI:28868"/>
        <dbReference type="EC" id="3.1.1.79"/>
    </reaction>
</comment>
<dbReference type="PROSITE" id="PS01173">
    <property type="entry name" value="LIPASE_GDXG_HIS"/>
    <property type="match status" value="1"/>
</dbReference>
<feature type="region of interest" description="Disordered" evidence="43">
    <location>
        <begin position="566"/>
        <end position="640"/>
    </location>
</feature>
<evidence type="ECO:0000256" key="26">
    <source>
        <dbReference type="ARBA" id="ARBA00031112"/>
    </source>
</evidence>
<dbReference type="RefSeq" id="XP_067172947.1">
    <property type="nucleotide sequence ID" value="XM_067316846.1"/>
</dbReference>
<evidence type="ECO:0000256" key="14">
    <source>
        <dbReference type="ARBA" id="ARBA00022490"/>
    </source>
</evidence>
<evidence type="ECO:0000256" key="17">
    <source>
        <dbReference type="ARBA" id="ARBA00022677"/>
    </source>
</evidence>
<dbReference type="EC" id="3.1.1.23" evidence="11"/>
<feature type="active site" evidence="42">
    <location>
        <position position="462"/>
    </location>
</feature>
<evidence type="ECO:0000256" key="10">
    <source>
        <dbReference type="ARBA" id="ARBA00013088"/>
    </source>
</evidence>
<dbReference type="Pfam" id="PF07859">
    <property type="entry name" value="Abhydrolase_3"/>
    <property type="match status" value="2"/>
</dbReference>
<evidence type="ECO:0000256" key="7">
    <source>
        <dbReference type="ARBA" id="ARBA00004879"/>
    </source>
</evidence>
<accession>A0ABM4G6X0</accession>
<feature type="domain" description="Alpha/beta hydrolase fold-3" evidence="45">
    <location>
        <begin position="648"/>
        <end position="713"/>
    </location>
</feature>